<feature type="chain" id="PRO_5007561776" description="WW domain-containing protein" evidence="4">
    <location>
        <begin position="22"/>
        <end position="353"/>
    </location>
</feature>
<feature type="signal peptide" evidence="4">
    <location>
        <begin position="1"/>
        <end position="21"/>
    </location>
</feature>
<evidence type="ECO:0000256" key="2">
    <source>
        <dbReference type="ARBA" id="ARBA00023043"/>
    </source>
</evidence>
<organism evidence="6 7">
    <name type="scientific">Gonium pectorale</name>
    <name type="common">Green alga</name>
    <dbReference type="NCBI Taxonomy" id="33097"/>
    <lineage>
        <taxon>Eukaryota</taxon>
        <taxon>Viridiplantae</taxon>
        <taxon>Chlorophyta</taxon>
        <taxon>core chlorophytes</taxon>
        <taxon>Chlorophyceae</taxon>
        <taxon>CS clade</taxon>
        <taxon>Chlamydomonadales</taxon>
        <taxon>Volvocaceae</taxon>
        <taxon>Gonium</taxon>
    </lineage>
</organism>
<dbReference type="SMART" id="SM00456">
    <property type="entry name" value="WW"/>
    <property type="match status" value="3"/>
</dbReference>
<keyword evidence="2 3" id="KW-0040">ANK repeat</keyword>
<dbReference type="InterPro" id="IPR036770">
    <property type="entry name" value="Ankyrin_rpt-contain_sf"/>
</dbReference>
<sequence length="353" mass="40408">MASKRLLSLFLAAAILASASAATKVTLTDKLLDLIRTKKMDGFVAELQRDDMDVNQPDSKGRLALVEAVRTREIKFVDALLQYGALAKSKDPATGTSPVQVAFQLNQVQIARMLLQYGADINVEDKSNRKARDFAPSKEIRELITAYDKDGSMAFEDAPGTWTKQSKESKEEYWFNAKTGESRWTTPASCGWQRVDVQGHPIKYVNTVTGQQTTSVPPALAWVKIKKGDKEMFYNFKANMSQFETPLEVPKEMLEIIEKNKNVRWYNEKTGEFAWIDPTYHSIWRELEDEETKKSYWYNVETGESTWDMPEAMAWTKIKDDESGNHFFHNRLTQESTWDAPSHLAWVRHDSDL</sequence>
<evidence type="ECO:0000256" key="1">
    <source>
        <dbReference type="ARBA" id="ARBA00022737"/>
    </source>
</evidence>
<evidence type="ECO:0000259" key="5">
    <source>
        <dbReference type="PROSITE" id="PS50020"/>
    </source>
</evidence>
<dbReference type="EMBL" id="LSYV01000517">
    <property type="protein sequence ID" value="KXZ41364.1"/>
    <property type="molecule type" value="Genomic_DNA"/>
</dbReference>
<dbReference type="SMART" id="SM00248">
    <property type="entry name" value="ANK"/>
    <property type="match status" value="2"/>
</dbReference>
<accession>A0A150FUR1</accession>
<dbReference type="PROSITE" id="PS01159">
    <property type="entry name" value="WW_DOMAIN_1"/>
    <property type="match status" value="2"/>
</dbReference>
<dbReference type="InterPro" id="IPR002110">
    <property type="entry name" value="Ankyrin_rpt"/>
</dbReference>
<protein>
    <recommendedName>
        <fullName evidence="5">WW domain-containing protein</fullName>
    </recommendedName>
</protein>
<dbReference type="AlphaFoldDB" id="A0A150FUR1"/>
<keyword evidence="7" id="KW-1185">Reference proteome</keyword>
<dbReference type="OrthoDB" id="187617at2759"/>
<gene>
    <name evidence="6" type="ORF">GPECTOR_520g502</name>
</gene>
<dbReference type="Gene3D" id="2.20.70.10">
    <property type="match status" value="2"/>
</dbReference>
<dbReference type="Proteomes" id="UP000075714">
    <property type="component" value="Unassembled WGS sequence"/>
</dbReference>
<dbReference type="SUPFAM" id="SSF51045">
    <property type="entry name" value="WW domain"/>
    <property type="match status" value="2"/>
</dbReference>
<evidence type="ECO:0000256" key="4">
    <source>
        <dbReference type="SAM" id="SignalP"/>
    </source>
</evidence>
<evidence type="ECO:0000313" key="7">
    <source>
        <dbReference type="Proteomes" id="UP000075714"/>
    </source>
</evidence>
<feature type="repeat" description="ANK" evidence="3">
    <location>
        <begin position="94"/>
        <end position="126"/>
    </location>
</feature>
<dbReference type="PROSITE" id="PS50088">
    <property type="entry name" value="ANK_REPEAT"/>
    <property type="match status" value="1"/>
</dbReference>
<evidence type="ECO:0000313" key="6">
    <source>
        <dbReference type="EMBL" id="KXZ41364.1"/>
    </source>
</evidence>
<dbReference type="GO" id="GO:0085020">
    <property type="term" value="P:protein K6-linked ubiquitination"/>
    <property type="evidence" value="ECO:0007669"/>
    <property type="project" value="TreeGrafter"/>
</dbReference>
<dbReference type="PANTHER" id="PTHR24171:SF8">
    <property type="entry name" value="BRCA1-ASSOCIATED RING DOMAIN PROTEIN 1"/>
    <property type="match status" value="1"/>
</dbReference>
<name>A0A150FUR1_GONPE</name>
<dbReference type="SUPFAM" id="SSF48403">
    <property type="entry name" value="Ankyrin repeat"/>
    <property type="match status" value="1"/>
</dbReference>
<dbReference type="Pfam" id="PF00397">
    <property type="entry name" value="WW"/>
    <property type="match status" value="2"/>
</dbReference>
<dbReference type="PROSITE" id="PS50020">
    <property type="entry name" value="WW_DOMAIN_2"/>
    <property type="match status" value="3"/>
</dbReference>
<dbReference type="GO" id="GO:0004842">
    <property type="term" value="F:ubiquitin-protein transferase activity"/>
    <property type="evidence" value="ECO:0007669"/>
    <property type="project" value="TreeGrafter"/>
</dbReference>
<dbReference type="InterPro" id="IPR001202">
    <property type="entry name" value="WW_dom"/>
</dbReference>
<dbReference type="PANTHER" id="PTHR24171">
    <property type="entry name" value="ANKYRIN REPEAT DOMAIN-CONTAINING PROTEIN 39-RELATED"/>
    <property type="match status" value="1"/>
</dbReference>
<dbReference type="CDD" id="cd00201">
    <property type="entry name" value="WW"/>
    <property type="match status" value="1"/>
</dbReference>
<keyword evidence="1" id="KW-0677">Repeat</keyword>
<reference evidence="7" key="1">
    <citation type="journal article" date="2016" name="Nat. Commun.">
        <title>The Gonium pectorale genome demonstrates co-option of cell cycle regulation during the evolution of multicellularity.</title>
        <authorList>
            <person name="Hanschen E.R."/>
            <person name="Marriage T.N."/>
            <person name="Ferris P.J."/>
            <person name="Hamaji T."/>
            <person name="Toyoda A."/>
            <person name="Fujiyama A."/>
            <person name="Neme R."/>
            <person name="Noguchi H."/>
            <person name="Minakuchi Y."/>
            <person name="Suzuki M."/>
            <person name="Kawai-Toyooka H."/>
            <person name="Smith D.R."/>
            <person name="Sparks H."/>
            <person name="Anderson J."/>
            <person name="Bakaric R."/>
            <person name="Luria V."/>
            <person name="Karger A."/>
            <person name="Kirschner M.W."/>
            <person name="Durand P.M."/>
            <person name="Michod R.E."/>
            <person name="Nozaki H."/>
            <person name="Olson B.J."/>
        </authorList>
    </citation>
    <scope>NUCLEOTIDE SEQUENCE [LARGE SCALE GENOMIC DNA]</scope>
    <source>
        <strain evidence="7">NIES-2863</strain>
    </source>
</reference>
<proteinExistence type="predicted"/>
<comment type="caution">
    <text evidence="6">The sequence shown here is derived from an EMBL/GenBank/DDBJ whole genome shotgun (WGS) entry which is preliminary data.</text>
</comment>
<dbReference type="STRING" id="33097.A0A150FUR1"/>
<dbReference type="Pfam" id="PF12796">
    <property type="entry name" value="Ank_2"/>
    <property type="match status" value="1"/>
</dbReference>
<feature type="domain" description="WW" evidence="5">
    <location>
        <begin position="309"/>
        <end position="343"/>
    </location>
</feature>
<dbReference type="Gene3D" id="1.25.40.20">
    <property type="entry name" value="Ankyrin repeat-containing domain"/>
    <property type="match status" value="1"/>
</dbReference>
<feature type="domain" description="WW" evidence="5">
    <location>
        <begin position="278"/>
        <end position="312"/>
    </location>
</feature>
<dbReference type="InterPro" id="IPR036020">
    <property type="entry name" value="WW_dom_sf"/>
</dbReference>
<feature type="domain" description="WW" evidence="5">
    <location>
        <begin position="156"/>
        <end position="189"/>
    </location>
</feature>
<dbReference type="PROSITE" id="PS50297">
    <property type="entry name" value="ANK_REP_REGION"/>
    <property type="match status" value="1"/>
</dbReference>
<evidence type="ECO:0000256" key="3">
    <source>
        <dbReference type="PROSITE-ProRule" id="PRU00023"/>
    </source>
</evidence>
<keyword evidence="4" id="KW-0732">Signal</keyword>